<evidence type="ECO:0000313" key="8">
    <source>
        <dbReference type="EMBL" id="PSR52825.1"/>
    </source>
</evidence>
<dbReference type="PANTHER" id="PTHR42800:SF1">
    <property type="entry name" value="EXOINULINASE INUD (AFU_ORTHOLOGUE AFUA_5G00480)"/>
    <property type="match status" value="1"/>
</dbReference>
<dbReference type="SUPFAM" id="SSF49899">
    <property type="entry name" value="Concanavalin A-like lectins/glucanases"/>
    <property type="match status" value="1"/>
</dbReference>
<dbReference type="GO" id="GO:0005987">
    <property type="term" value="P:sucrose catabolic process"/>
    <property type="evidence" value="ECO:0007669"/>
    <property type="project" value="TreeGrafter"/>
</dbReference>
<dbReference type="SUPFAM" id="SSF75005">
    <property type="entry name" value="Arabinanase/levansucrase/invertase"/>
    <property type="match status" value="1"/>
</dbReference>
<reference evidence="8 9" key="1">
    <citation type="submission" date="2018-03" db="EMBL/GenBank/DDBJ databases">
        <title>Adhaeribacter sp. HMF7605 Genome sequencing and assembly.</title>
        <authorList>
            <person name="Kang H."/>
            <person name="Kang J."/>
            <person name="Cha I."/>
            <person name="Kim H."/>
            <person name="Joh K."/>
        </authorList>
    </citation>
    <scope>NUCLEOTIDE SEQUENCE [LARGE SCALE GENOMIC DNA]</scope>
    <source>
        <strain evidence="8 9">HMF7605</strain>
    </source>
</reference>
<comment type="caution">
    <text evidence="8">The sequence shown here is derived from an EMBL/GenBank/DDBJ whole genome shotgun (WGS) entry which is preliminary data.</text>
</comment>
<evidence type="ECO:0000259" key="7">
    <source>
        <dbReference type="Pfam" id="PF08244"/>
    </source>
</evidence>
<dbReference type="RefSeq" id="WP_106926833.1">
    <property type="nucleotide sequence ID" value="NZ_PYFT01000001.1"/>
</dbReference>
<dbReference type="InterPro" id="IPR013320">
    <property type="entry name" value="ConA-like_dom_sf"/>
</dbReference>
<dbReference type="InterPro" id="IPR023296">
    <property type="entry name" value="Glyco_hydro_beta-prop_sf"/>
</dbReference>
<dbReference type="OrthoDB" id="9759709at2"/>
<comment type="similarity">
    <text evidence="1 4">Belongs to the glycosyl hydrolase 32 family.</text>
</comment>
<keyword evidence="9" id="KW-1185">Reference proteome</keyword>
<dbReference type="PROSITE" id="PS00609">
    <property type="entry name" value="GLYCOSYL_HYDROL_F32"/>
    <property type="match status" value="1"/>
</dbReference>
<dbReference type="Pfam" id="PF08244">
    <property type="entry name" value="Glyco_hydro_32C"/>
    <property type="match status" value="1"/>
</dbReference>
<keyword evidence="2 4" id="KW-0378">Hydrolase</keyword>
<dbReference type="GO" id="GO:0004575">
    <property type="term" value="F:sucrose alpha-glucosidase activity"/>
    <property type="evidence" value="ECO:0007669"/>
    <property type="project" value="TreeGrafter"/>
</dbReference>
<dbReference type="Proteomes" id="UP000240357">
    <property type="component" value="Unassembled WGS sequence"/>
</dbReference>
<keyword evidence="3 4" id="KW-0326">Glycosidase</keyword>
<dbReference type="EMBL" id="PYFT01000001">
    <property type="protein sequence ID" value="PSR52825.1"/>
    <property type="molecule type" value="Genomic_DNA"/>
</dbReference>
<protein>
    <submittedName>
        <fullName evidence="8">Glycosyl hydrolase family 32</fullName>
    </submittedName>
</protein>
<dbReference type="Gene3D" id="2.60.120.560">
    <property type="entry name" value="Exo-inulinase, domain 1"/>
    <property type="match status" value="1"/>
</dbReference>
<evidence type="ECO:0000256" key="3">
    <source>
        <dbReference type="ARBA" id="ARBA00023295"/>
    </source>
</evidence>
<feature type="domain" description="Glycosyl hydrolase family 32 C-terminal" evidence="7">
    <location>
        <begin position="370"/>
        <end position="518"/>
    </location>
</feature>
<evidence type="ECO:0000256" key="5">
    <source>
        <dbReference type="SAM" id="MobiDB-lite"/>
    </source>
</evidence>
<gene>
    <name evidence="8" type="ORF">AHMF7605_04440</name>
</gene>
<evidence type="ECO:0000256" key="4">
    <source>
        <dbReference type="RuleBase" id="RU362110"/>
    </source>
</evidence>
<evidence type="ECO:0000259" key="6">
    <source>
        <dbReference type="Pfam" id="PF00251"/>
    </source>
</evidence>
<sequence length="534" mass="60171">MKKLLFSIVLGAFLYSCNSKPSATENTRVSTEKTGETADSANVNDKYTAEQHRPQFHFSPPQMWMNDPNGMVYYAGEYHLFYQHYPDSTIWGPMHWGHAVSKDMVHWQNLPIALYPDSLGYIFSGSAVVDENNTAGFQKGNEKTLVAIFTHHNPKTQKQVQSLAYSNDKGRTWTKYANNPVLPNPGISDFRDPKVSWYAPEKKWVMTLAVKDRVHFYGSPDLKKWQLLSEFGKGNVGAHGGVWECPDLFPLTVNGQQKWVLFVSINPGGPNGGSATQYFIGDWNGKEFKNSNPPQTTLWVDQGSDNYAGVTWSNIPASDGRRLFMGWMSNWFYANQVPTQNWRSATTVARELTLQNTPAGIRLASTPVKELQQLWQETKTIKAQEISSTLDLSKEYNLTSPLIELNLNFDVAKSSELLLTFSNTKGEYVNIGYSVPAKQLFIDRTHAGKTNFEPRFAKKHVAPLILQNGKLNLHLFLDVASVEVFANNGQLVMTDIFFPNEDFTQVKVSTKGAAQLLESQAYPLKSIWKEALKE</sequence>
<accession>A0A2T2YBC9</accession>
<dbReference type="InterPro" id="IPR001362">
    <property type="entry name" value="Glyco_hydro_32"/>
</dbReference>
<proteinExistence type="inferred from homology"/>
<dbReference type="CDD" id="cd18622">
    <property type="entry name" value="GH32_Inu-like"/>
    <property type="match status" value="1"/>
</dbReference>
<dbReference type="Pfam" id="PF00251">
    <property type="entry name" value="Glyco_hydro_32N"/>
    <property type="match status" value="1"/>
</dbReference>
<dbReference type="InterPro" id="IPR013189">
    <property type="entry name" value="Glyco_hydro_32_C"/>
</dbReference>
<name>A0A2T2YBC9_9BACT</name>
<organism evidence="8 9">
    <name type="scientific">Adhaeribacter arboris</name>
    <dbReference type="NCBI Taxonomy" id="2072846"/>
    <lineage>
        <taxon>Bacteria</taxon>
        <taxon>Pseudomonadati</taxon>
        <taxon>Bacteroidota</taxon>
        <taxon>Cytophagia</taxon>
        <taxon>Cytophagales</taxon>
        <taxon>Hymenobacteraceae</taxon>
        <taxon>Adhaeribacter</taxon>
    </lineage>
</organism>
<evidence type="ECO:0000313" key="9">
    <source>
        <dbReference type="Proteomes" id="UP000240357"/>
    </source>
</evidence>
<evidence type="ECO:0000256" key="2">
    <source>
        <dbReference type="ARBA" id="ARBA00022801"/>
    </source>
</evidence>
<dbReference type="AlphaFoldDB" id="A0A2T2YBC9"/>
<dbReference type="PROSITE" id="PS51257">
    <property type="entry name" value="PROKAR_LIPOPROTEIN"/>
    <property type="match status" value="1"/>
</dbReference>
<dbReference type="GO" id="GO:0005737">
    <property type="term" value="C:cytoplasm"/>
    <property type="evidence" value="ECO:0007669"/>
    <property type="project" value="TreeGrafter"/>
</dbReference>
<dbReference type="SMART" id="SM00640">
    <property type="entry name" value="Glyco_32"/>
    <property type="match status" value="1"/>
</dbReference>
<dbReference type="InterPro" id="IPR013148">
    <property type="entry name" value="Glyco_hydro_32_N"/>
</dbReference>
<dbReference type="Gene3D" id="2.115.10.20">
    <property type="entry name" value="Glycosyl hydrolase domain, family 43"/>
    <property type="match status" value="1"/>
</dbReference>
<feature type="region of interest" description="Disordered" evidence="5">
    <location>
        <begin position="21"/>
        <end position="40"/>
    </location>
</feature>
<feature type="domain" description="Glycosyl hydrolase family 32 N-terminal" evidence="6">
    <location>
        <begin position="57"/>
        <end position="363"/>
    </location>
</feature>
<dbReference type="InterPro" id="IPR018053">
    <property type="entry name" value="Glyco_hydro_32_AS"/>
</dbReference>
<evidence type="ECO:0000256" key="1">
    <source>
        <dbReference type="ARBA" id="ARBA00009902"/>
    </source>
</evidence>
<dbReference type="PANTHER" id="PTHR42800">
    <property type="entry name" value="EXOINULINASE INUD (AFU_ORTHOLOGUE AFUA_5G00480)"/>
    <property type="match status" value="1"/>
</dbReference>